<sequence length="85" mass="9439">MARYFFDLVNGSGLVRDEQGLDVSTREEITREVSRILVDIASEELPGTAEGAITVTVRDEQGRPVLTGNLSFETRWHDDAEADSK</sequence>
<dbReference type="AlphaFoldDB" id="A0A1X7GG72"/>
<keyword evidence="3" id="KW-1185">Reference proteome</keyword>
<evidence type="ECO:0000313" key="3">
    <source>
        <dbReference type="Proteomes" id="UP000192903"/>
    </source>
</evidence>
<protein>
    <recommendedName>
        <fullName evidence="1">DUF6894 domain-containing protein</fullName>
    </recommendedName>
</protein>
<dbReference type="STRING" id="464029.SAMN02982989_3787"/>
<dbReference type="EMBL" id="FXAF01000011">
    <property type="protein sequence ID" value="SMF69334.1"/>
    <property type="molecule type" value="Genomic_DNA"/>
</dbReference>
<organism evidence="2 3">
    <name type="scientific">Xaviernesmea oryzae</name>
    <dbReference type="NCBI Taxonomy" id="464029"/>
    <lineage>
        <taxon>Bacteria</taxon>
        <taxon>Pseudomonadati</taxon>
        <taxon>Pseudomonadota</taxon>
        <taxon>Alphaproteobacteria</taxon>
        <taxon>Hyphomicrobiales</taxon>
        <taxon>Rhizobiaceae</taxon>
        <taxon>Rhizobium/Agrobacterium group</taxon>
        <taxon>Xaviernesmea</taxon>
    </lineage>
</organism>
<reference evidence="3" key="1">
    <citation type="submission" date="2017-04" db="EMBL/GenBank/DDBJ databases">
        <authorList>
            <person name="Varghese N."/>
            <person name="Submissions S."/>
        </authorList>
    </citation>
    <scope>NUCLEOTIDE SEQUENCE [LARGE SCALE GENOMIC DNA]</scope>
    <source>
        <strain evidence="3">B4P</strain>
    </source>
</reference>
<accession>A0A1X7GG72</accession>
<dbReference type="Proteomes" id="UP000192903">
    <property type="component" value="Unassembled WGS sequence"/>
</dbReference>
<dbReference type="RefSeq" id="WP_085424435.1">
    <property type="nucleotide sequence ID" value="NZ_FXAF01000011.1"/>
</dbReference>
<feature type="domain" description="DUF6894" evidence="1">
    <location>
        <begin position="3"/>
        <end position="70"/>
    </location>
</feature>
<gene>
    <name evidence="2" type="ORF">SAMN02982989_3787</name>
</gene>
<proteinExistence type="predicted"/>
<dbReference type="Pfam" id="PF21834">
    <property type="entry name" value="DUF6894"/>
    <property type="match status" value="1"/>
</dbReference>
<evidence type="ECO:0000259" key="1">
    <source>
        <dbReference type="Pfam" id="PF21834"/>
    </source>
</evidence>
<dbReference type="OrthoDB" id="8094360at2"/>
<name>A0A1X7GG72_9HYPH</name>
<dbReference type="InterPro" id="IPR054189">
    <property type="entry name" value="DUF6894"/>
</dbReference>
<evidence type="ECO:0000313" key="2">
    <source>
        <dbReference type="EMBL" id="SMF69334.1"/>
    </source>
</evidence>